<feature type="region of interest" description="Disordered" evidence="1">
    <location>
        <begin position="433"/>
        <end position="459"/>
    </location>
</feature>
<dbReference type="RefSeq" id="XP_001218519.1">
    <property type="nucleotide sequence ID" value="XM_001218518.1"/>
</dbReference>
<keyword evidence="2" id="KW-0732">Signal</keyword>
<evidence type="ECO:0000256" key="2">
    <source>
        <dbReference type="SAM" id="SignalP"/>
    </source>
</evidence>
<dbReference type="eggNOG" id="ENOG502STGI">
    <property type="taxonomic scope" value="Eukaryota"/>
</dbReference>
<feature type="chain" id="PRO_5004169840" evidence="2">
    <location>
        <begin position="20"/>
        <end position="459"/>
    </location>
</feature>
<protein>
    <submittedName>
        <fullName evidence="3">Uncharacterized protein</fullName>
    </submittedName>
</protein>
<reference evidence="4" key="1">
    <citation type="submission" date="2005-09" db="EMBL/GenBank/DDBJ databases">
        <title>Annotation of the Aspergillus terreus NIH2624 genome.</title>
        <authorList>
            <person name="Birren B.W."/>
            <person name="Lander E.S."/>
            <person name="Galagan J.E."/>
            <person name="Nusbaum C."/>
            <person name="Devon K."/>
            <person name="Henn M."/>
            <person name="Ma L.-J."/>
            <person name="Jaffe D.B."/>
            <person name="Butler J."/>
            <person name="Alvarez P."/>
            <person name="Gnerre S."/>
            <person name="Grabherr M."/>
            <person name="Kleber M."/>
            <person name="Mauceli E.W."/>
            <person name="Brockman W."/>
            <person name="Rounsley S."/>
            <person name="Young S.K."/>
            <person name="LaButti K."/>
            <person name="Pushparaj V."/>
            <person name="DeCaprio D."/>
            <person name="Crawford M."/>
            <person name="Koehrsen M."/>
            <person name="Engels R."/>
            <person name="Montgomery P."/>
            <person name="Pearson M."/>
            <person name="Howarth C."/>
            <person name="Larson L."/>
            <person name="Luoma S."/>
            <person name="White J."/>
            <person name="Alvarado L."/>
            <person name="Kodira C.D."/>
            <person name="Zeng Q."/>
            <person name="Oleary S."/>
            <person name="Yandava C."/>
            <person name="Denning D.W."/>
            <person name="Nierman W.C."/>
            <person name="Milne T."/>
            <person name="Madden K."/>
        </authorList>
    </citation>
    <scope>NUCLEOTIDE SEQUENCE [LARGE SCALE GENOMIC DNA]</scope>
    <source>
        <strain evidence="4">NIH 2624 / FGSC A1156</strain>
    </source>
</reference>
<evidence type="ECO:0000313" key="4">
    <source>
        <dbReference type="Proteomes" id="UP000007963"/>
    </source>
</evidence>
<dbReference type="HOGENOM" id="CLU_041681_0_0_1"/>
<dbReference type="AlphaFoldDB" id="Q0C8T7"/>
<name>Q0C8T7_ASPTN</name>
<dbReference type="OrthoDB" id="3944128at2759"/>
<dbReference type="GeneID" id="4354239"/>
<accession>Q0C8T7</accession>
<proteinExistence type="predicted"/>
<dbReference type="EMBL" id="CH476608">
    <property type="protein sequence ID" value="EAU30088.1"/>
    <property type="molecule type" value="Genomic_DNA"/>
</dbReference>
<organism evidence="3 4">
    <name type="scientific">Aspergillus terreus (strain NIH 2624 / FGSC A1156)</name>
    <dbReference type="NCBI Taxonomy" id="341663"/>
    <lineage>
        <taxon>Eukaryota</taxon>
        <taxon>Fungi</taxon>
        <taxon>Dikarya</taxon>
        <taxon>Ascomycota</taxon>
        <taxon>Pezizomycotina</taxon>
        <taxon>Eurotiomycetes</taxon>
        <taxon>Eurotiomycetidae</taxon>
        <taxon>Eurotiales</taxon>
        <taxon>Aspergillaceae</taxon>
        <taxon>Aspergillus</taxon>
        <taxon>Aspergillus subgen. Circumdati</taxon>
    </lineage>
</organism>
<gene>
    <name evidence="3" type="ORF">ATEG_09897</name>
</gene>
<sequence length="459" mass="49412">MRGITLLLLVGAAAKPAIPNQDASTSIQQSTDLDTCSTTSTSRQWLIICGTSIFWPTSTDYFYGPTTGPKASAVSCNAAWVQFDERARGLESLGATSTSTSFPSYITSTGACNTNIRGEGLHDTHTGPVTTLCDGVPRALGPRESITEFWPGTGPCSSFMVTETSTTLVYRSPSPTPKCKLNTRDCIPVWQTYNSLQQAYYSSITTEIPGDTKSPIRPGRCPSTKRTTTTADACNNCHYLPDTATLFYWPVSTVSGDLCLQNGSTVPATPTADGPNTAVVNGNTFVSPTVYVSFTSIYARGNSRSHPNGACGDDHKDVIISVDPGSVTSYRHHTNARYPRIGTAYPFNFAEFQPHPVGNYTMSLIPWEQYLGGSQCVLGGGGCTMIRDDYLPWMEIPDVMTQIDPRWTSCHRSWYLPPVSLVPLVGGLEPQQTGVAKATQKTQAAPMSGLTAPTPKPTH</sequence>
<dbReference type="Proteomes" id="UP000007963">
    <property type="component" value="Unassembled WGS sequence"/>
</dbReference>
<feature type="signal peptide" evidence="2">
    <location>
        <begin position="1"/>
        <end position="19"/>
    </location>
</feature>
<feature type="compositionally biased region" description="Polar residues" evidence="1">
    <location>
        <begin position="433"/>
        <end position="445"/>
    </location>
</feature>
<dbReference type="OMA" id="TSTGACN"/>
<evidence type="ECO:0000256" key="1">
    <source>
        <dbReference type="SAM" id="MobiDB-lite"/>
    </source>
</evidence>
<evidence type="ECO:0000313" key="3">
    <source>
        <dbReference type="EMBL" id="EAU30088.1"/>
    </source>
</evidence>
<dbReference type="VEuPathDB" id="FungiDB:ATEG_09897"/>